<keyword evidence="2" id="KW-0175">Coiled coil</keyword>
<feature type="signal peptide" evidence="3">
    <location>
        <begin position="1"/>
        <end position="27"/>
    </location>
</feature>
<feature type="domain" description="F5/8 type C" evidence="4">
    <location>
        <begin position="1026"/>
        <end position="1136"/>
    </location>
</feature>
<dbReference type="Pfam" id="PF13229">
    <property type="entry name" value="Beta_helix"/>
    <property type="match status" value="1"/>
</dbReference>
<protein>
    <submittedName>
        <fullName evidence="5">Discoidin domain-containing protein</fullName>
    </submittedName>
</protein>
<sequence length="1136" mass="123192">MKKKLLSIALSVMMVLSSVGMGISALAEELAAQPANNNVSAKASGEQEVETVEMDTLKYMTLNPQGLVSNMADGFVAVTEQGNSGGVHLRTAKIGASITIEFNGSGFEFYGKKGSGAGDLEISVDGGEAEVVSEYVSGNPEFEALLYKVDLGDTNEDHKIVITTKQGTVANPNFNFDYFKVIREKEEPPVVIEKVTEKVEMEDTSNKYMVLNPSELVGSEAEMTKGFVVANDPGNSGGKYLRTSKIGATVTITFEGCGFEFYTKLGNGAGTLGVTVDGEPVEDISEYIDSSTPQFQQKLLSLDFGDENKEHTIVFTTKETSKNNFNFDYFNIIRAEVVPGVIVSPGDTTYYLDSSAQDGGDGKTEATAFESLEDINNIQFAPGDKILIKRGSTFIGQLYPKGSGSAEKPIIIDVYGEGNKPLIDGNGLYSAVPYYGANGPFGESCSAVYLYNQEYWEINNLAVKNHTSAGDHTYELSGIRVEASGGGVYNHIYIKNCEISDVNGRSQQDDIWTVRPQGGGTDFYGARTTHRTGGINIISYTNRENNASDKTNPGTILDEEPTIFNDILIDGNIITNCDANGITTTNVKGELDDESYRHTNVVISNNEISDVSRSGIITLYTSGVLVEHNTISKFQQYPDGWGCGAWCDRANNMVYQYNEVKNGVDAYDGMAFNFDDMTHDGVIQYNYIHNNAGGSVMLHVRTNSYNRNNTVRYNVCVNDCRDYNVNEAFIVCTGEDSVTQLENAQVYNNTFISSKVLYPVSRGKDIAFTNNIFCLTNPEMANKDGAYNAIGELTTFKNNIFAGYHPASEPKNTGNNSGNIYLGIEDVSKLFVNADKLTSVQGTEAADTFDVANLAKLLPNSPAIDAGLEIDGRPEKDFAGNNVSGTADIGAFEYVSTVDKTAVNEIYQTLKVLNPDYYTEETYAAVAEVVSELEAALMNDSLTEEDAKALVEKAENAYNALEEKAGDTEALKAKIEEAASYSEDNFKPDTFAALAEAMNNAQKALDGLEALTAKQVDELSTAIDTAIAGLVKVGTPSIIQQDTMTASSPRSHSGNEAKYAIDGNTSSIWHTIWSSSEGQMPVISENGRDNYITLDLGENKSVTRLTYLPRQDSSKNGDIAGYKIMYSTTADGDDFV</sequence>
<accession>A0A9D1S7W7</accession>
<feature type="chain" id="PRO_5038691128" evidence="3">
    <location>
        <begin position="28"/>
        <end position="1136"/>
    </location>
</feature>
<feature type="non-terminal residue" evidence="5">
    <location>
        <position position="1136"/>
    </location>
</feature>
<dbReference type="EMBL" id="DVNG01000023">
    <property type="protein sequence ID" value="HIU49718.1"/>
    <property type="molecule type" value="Genomic_DNA"/>
</dbReference>
<dbReference type="InterPro" id="IPR006626">
    <property type="entry name" value="PbH1"/>
</dbReference>
<dbReference type="SUPFAM" id="SSF51126">
    <property type="entry name" value="Pectin lyase-like"/>
    <property type="match status" value="2"/>
</dbReference>
<dbReference type="Gene3D" id="2.160.20.10">
    <property type="entry name" value="Single-stranded right-handed beta-helix, Pectin lyase-like"/>
    <property type="match status" value="1"/>
</dbReference>
<dbReference type="InterPro" id="IPR000421">
    <property type="entry name" value="FA58C"/>
</dbReference>
<organism evidence="5 6">
    <name type="scientific">Candidatus Limousia pullorum</name>
    <dbReference type="NCBI Taxonomy" id="2840860"/>
    <lineage>
        <taxon>Bacteria</taxon>
        <taxon>Bacillati</taxon>
        <taxon>Bacillota</taxon>
        <taxon>Clostridia</taxon>
        <taxon>Eubacteriales</taxon>
        <taxon>Oscillospiraceae</taxon>
        <taxon>Oscillospiraceae incertae sedis</taxon>
        <taxon>Candidatus Limousia</taxon>
    </lineage>
</organism>
<dbReference type="Proteomes" id="UP000824118">
    <property type="component" value="Unassembled WGS sequence"/>
</dbReference>
<dbReference type="InterPro" id="IPR012334">
    <property type="entry name" value="Pectin_lyas_fold"/>
</dbReference>
<keyword evidence="1" id="KW-0378">Hydrolase</keyword>
<dbReference type="Pfam" id="PF00754">
    <property type="entry name" value="F5_F8_type_C"/>
    <property type="match status" value="1"/>
</dbReference>
<name>A0A9D1S7W7_9FIRM</name>
<dbReference type="GO" id="GO:0016798">
    <property type="term" value="F:hydrolase activity, acting on glycosyl bonds"/>
    <property type="evidence" value="ECO:0007669"/>
    <property type="project" value="UniProtKB-KW"/>
</dbReference>
<dbReference type="NCBIfam" id="NF041518">
    <property type="entry name" value="choice_anch_Q"/>
    <property type="match status" value="1"/>
</dbReference>
<evidence type="ECO:0000256" key="1">
    <source>
        <dbReference type="ARBA" id="ARBA00023295"/>
    </source>
</evidence>
<dbReference type="InterPro" id="IPR008979">
    <property type="entry name" value="Galactose-bd-like_sf"/>
</dbReference>
<dbReference type="InterPro" id="IPR011050">
    <property type="entry name" value="Pectin_lyase_fold/virulence"/>
</dbReference>
<keyword evidence="1" id="KW-0326">Glycosidase</keyword>
<evidence type="ECO:0000313" key="5">
    <source>
        <dbReference type="EMBL" id="HIU49718.1"/>
    </source>
</evidence>
<dbReference type="InterPro" id="IPR059226">
    <property type="entry name" value="Choice_anch_Q_dom"/>
</dbReference>
<dbReference type="PROSITE" id="PS50022">
    <property type="entry name" value="FA58C_3"/>
    <property type="match status" value="1"/>
</dbReference>
<dbReference type="Gene3D" id="2.60.120.260">
    <property type="entry name" value="Galactose-binding domain-like"/>
    <property type="match status" value="3"/>
</dbReference>
<reference evidence="5" key="1">
    <citation type="submission" date="2020-10" db="EMBL/GenBank/DDBJ databases">
        <authorList>
            <person name="Gilroy R."/>
        </authorList>
    </citation>
    <scope>NUCLEOTIDE SEQUENCE</scope>
    <source>
        <strain evidence="5">ChiGjej1B1-1684</strain>
    </source>
</reference>
<feature type="coiled-coil region" evidence="2">
    <location>
        <begin position="944"/>
        <end position="1014"/>
    </location>
</feature>
<comment type="caution">
    <text evidence="5">The sequence shown here is derived from an EMBL/GenBank/DDBJ whole genome shotgun (WGS) entry which is preliminary data.</text>
</comment>
<evidence type="ECO:0000259" key="4">
    <source>
        <dbReference type="PROSITE" id="PS50022"/>
    </source>
</evidence>
<reference evidence="5" key="2">
    <citation type="journal article" date="2021" name="PeerJ">
        <title>Extensive microbial diversity within the chicken gut microbiome revealed by metagenomics and culture.</title>
        <authorList>
            <person name="Gilroy R."/>
            <person name="Ravi A."/>
            <person name="Getino M."/>
            <person name="Pursley I."/>
            <person name="Horton D.L."/>
            <person name="Alikhan N.F."/>
            <person name="Baker D."/>
            <person name="Gharbi K."/>
            <person name="Hall N."/>
            <person name="Watson M."/>
            <person name="Adriaenssens E.M."/>
            <person name="Foster-Nyarko E."/>
            <person name="Jarju S."/>
            <person name="Secka A."/>
            <person name="Antonio M."/>
            <person name="Oren A."/>
            <person name="Chaudhuri R.R."/>
            <person name="La Ragione R."/>
            <person name="Hildebrand F."/>
            <person name="Pallen M.J."/>
        </authorList>
    </citation>
    <scope>NUCLEOTIDE SEQUENCE</scope>
    <source>
        <strain evidence="5">ChiGjej1B1-1684</strain>
    </source>
</reference>
<keyword evidence="3" id="KW-0732">Signal</keyword>
<dbReference type="SUPFAM" id="SSF49785">
    <property type="entry name" value="Galactose-binding domain-like"/>
    <property type="match status" value="1"/>
</dbReference>
<evidence type="ECO:0000313" key="6">
    <source>
        <dbReference type="Proteomes" id="UP000824118"/>
    </source>
</evidence>
<dbReference type="AlphaFoldDB" id="A0A9D1S7W7"/>
<evidence type="ECO:0000256" key="2">
    <source>
        <dbReference type="SAM" id="Coils"/>
    </source>
</evidence>
<dbReference type="InterPro" id="IPR039448">
    <property type="entry name" value="Beta_helix"/>
</dbReference>
<gene>
    <name evidence="5" type="ORF">IAD22_01725</name>
</gene>
<proteinExistence type="predicted"/>
<evidence type="ECO:0000256" key="3">
    <source>
        <dbReference type="SAM" id="SignalP"/>
    </source>
</evidence>
<dbReference type="SMART" id="SM00710">
    <property type="entry name" value="PbH1"/>
    <property type="match status" value="5"/>
</dbReference>